<proteinExistence type="predicted"/>
<dbReference type="Proteomes" id="UP000053480">
    <property type="component" value="Unassembled WGS sequence"/>
</dbReference>
<comment type="caution">
    <text evidence="1">The sequence shown here is derived from an EMBL/GenBank/DDBJ whole genome shotgun (WGS) entry which is preliminary data.</text>
</comment>
<organism evidence="1 2">
    <name type="scientific">Candidatus Aramenus sulfurataquae</name>
    <dbReference type="NCBI Taxonomy" id="1326980"/>
    <lineage>
        <taxon>Archaea</taxon>
        <taxon>Thermoproteota</taxon>
        <taxon>Thermoprotei</taxon>
        <taxon>Sulfolobales</taxon>
        <taxon>Sulfolobaceae</taxon>
        <taxon>Candidatus Aramenus</taxon>
    </lineage>
</organism>
<dbReference type="EMBL" id="JZWS03000060">
    <property type="protein sequence ID" value="MEW9492595.1"/>
    <property type="molecule type" value="Genomic_DNA"/>
</dbReference>
<name>A0ACC6TS07_9CREN</name>
<evidence type="ECO:0000313" key="2">
    <source>
        <dbReference type="Proteomes" id="UP000053480"/>
    </source>
</evidence>
<accession>A0ACC6TS07</accession>
<protein>
    <submittedName>
        <fullName evidence="1">Uncharacterized protein</fullName>
    </submittedName>
</protein>
<gene>
    <name evidence="1" type="ORF">TQ35_0010425</name>
</gene>
<sequence length="40" mass="4327">MSWPLKNARIGRSLVCEKLGGEISRSKLEGARGLVQSLGE</sequence>
<evidence type="ECO:0000313" key="1">
    <source>
        <dbReference type="EMBL" id="MEW9492595.1"/>
    </source>
</evidence>
<reference evidence="1" key="1">
    <citation type="submission" date="2024-07" db="EMBL/GenBank/DDBJ databases">
        <title>Metagenome and Metagenome-Assembled Genomes of Archaea from a hot spring from the geothermal field of Los Azufres, Mexico.</title>
        <authorList>
            <person name="Marin-Paredes R."/>
            <person name="Martinez-Romero E."/>
            <person name="Servin-Garciduenas L.E."/>
        </authorList>
    </citation>
    <scope>NUCLEOTIDE SEQUENCE</scope>
    <source>
        <strain evidence="1">AZ1-454</strain>
    </source>
</reference>